<dbReference type="AlphaFoldDB" id="A0A542XCQ5"/>
<feature type="DNA-binding region" description="H-T-H motif" evidence="4">
    <location>
        <begin position="40"/>
        <end position="59"/>
    </location>
</feature>
<dbReference type="InterPro" id="IPR001647">
    <property type="entry name" value="HTH_TetR"/>
</dbReference>
<dbReference type="GO" id="GO:0003700">
    <property type="term" value="F:DNA-binding transcription factor activity"/>
    <property type="evidence" value="ECO:0007669"/>
    <property type="project" value="TreeGrafter"/>
</dbReference>
<feature type="domain" description="HTH tetR-type" evidence="5">
    <location>
        <begin position="17"/>
        <end position="77"/>
    </location>
</feature>
<evidence type="ECO:0000256" key="4">
    <source>
        <dbReference type="PROSITE-ProRule" id="PRU00335"/>
    </source>
</evidence>
<keyword evidence="1" id="KW-0805">Transcription regulation</keyword>
<dbReference type="SUPFAM" id="SSF46689">
    <property type="entry name" value="Homeodomain-like"/>
    <property type="match status" value="1"/>
</dbReference>
<accession>A0A542XCQ5</accession>
<evidence type="ECO:0000256" key="2">
    <source>
        <dbReference type="ARBA" id="ARBA00023125"/>
    </source>
</evidence>
<dbReference type="PRINTS" id="PR00455">
    <property type="entry name" value="HTHTETR"/>
</dbReference>
<evidence type="ECO:0000256" key="3">
    <source>
        <dbReference type="ARBA" id="ARBA00023163"/>
    </source>
</evidence>
<dbReference type="Pfam" id="PF00440">
    <property type="entry name" value="TetR_N"/>
    <property type="match status" value="1"/>
</dbReference>
<keyword evidence="3" id="KW-0804">Transcription</keyword>
<gene>
    <name evidence="6" type="ORF">FB554_1751</name>
</gene>
<dbReference type="PANTHER" id="PTHR30055">
    <property type="entry name" value="HTH-TYPE TRANSCRIPTIONAL REGULATOR RUTR"/>
    <property type="match status" value="1"/>
</dbReference>
<keyword evidence="2 4" id="KW-0238">DNA-binding</keyword>
<dbReference type="EMBL" id="VFOK01000001">
    <property type="protein sequence ID" value="TQL33601.1"/>
    <property type="molecule type" value="Genomic_DNA"/>
</dbReference>
<proteinExistence type="predicted"/>
<dbReference type="PROSITE" id="PS50977">
    <property type="entry name" value="HTH_TETR_2"/>
    <property type="match status" value="1"/>
</dbReference>
<sequence>MLKSANPNLTAADQRRLARRLQIQDAALELVMQHGYDGFTMDDLAEAAGVSRRTLFNHVADKESSVLGPMEEDEDIPVVAEFRAGGPTGDLMQDLVITAQRIMDEAQEEDTCAVERHLRVEDAMRRDPKLMALVDARFARFTALAAEAICARQQWPDDDLRARAIATALLALIRLSLEELRDRPDNPGLGDAFREVIAAFNDCADIARPPSA</sequence>
<evidence type="ECO:0000256" key="1">
    <source>
        <dbReference type="ARBA" id="ARBA00023015"/>
    </source>
</evidence>
<dbReference type="GO" id="GO:0000976">
    <property type="term" value="F:transcription cis-regulatory region binding"/>
    <property type="evidence" value="ECO:0007669"/>
    <property type="project" value="TreeGrafter"/>
</dbReference>
<dbReference type="Proteomes" id="UP000318336">
    <property type="component" value="Unassembled WGS sequence"/>
</dbReference>
<dbReference type="Gene3D" id="1.10.10.60">
    <property type="entry name" value="Homeodomain-like"/>
    <property type="match status" value="1"/>
</dbReference>
<name>A0A542XCQ5_9MICO</name>
<keyword evidence="7" id="KW-1185">Reference proteome</keyword>
<dbReference type="RefSeq" id="WP_170206822.1">
    <property type="nucleotide sequence ID" value="NZ_CAJTBP010000001.1"/>
</dbReference>
<evidence type="ECO:0000313" key="6">
    <source>
        <dbReference type="EMBL" id="TQL33601.1"/>
    </source>
</evidence>
<evidence type="ECO:0000313" key="7">
    <source>
        <dbReference type="Proteomes" id="UP000318336"/>
    </source>
</evidence>
<organism evidence="6 7">
    <name type="scientific">Barrientosiimonas humi</name>
    <dbReference type="NCBI Taxonomy" id="999931"/>
    <lineage>
        <taxon>Bacteria</taxon>
        <taxon>Bacillati</taxon>
        <taxon>Actinomycetota</taxon>
        <taxon>Actinomycetes</taxon>
        <taxon>Micrococcales</taxon>
        <taxon>Dermacoccaceae</taxon>
        <taxon>Barrientosiimonas</taxon>
    </lineage>
</organism>
<dbReference type="Gene3D" id="1.10.357.10">
    <property type="entry name" value="Tetracycline Repressor, domain 2"/>
    <property type="match status" value="1"/>
</dbReference>
<dbReference type="InterPro" id="IPR050109">
    <property type="entry name" value="HTH-type_TetR-like_transc_reg"/>
</dbReference>
<dbReference type="PANTHER" id="PTHR30055:SF234">
    <property type="entry name" value="HTH-TYPE TRANSCRIPTIONAL REGULATOR BETI"/>
    <property type="match status" value="1"/>
</dbReference>
<evidence type="ECO:0000259" key="5">
    <source>
        <dbReference type="PROSITE" id="PS50977"/>
    </source>
</evidence>
<dbReference type="InterPro" id="IPR009057">
    <property type="entry name" value="Homeodomain-like_sf"/>
</dbReference>
<protein>
    <submittedName>
        <fullName evidence="6">TetR family transcriptional regulator</fullName>
    </submittedName>
</protein>
<reference evidence="6 7" key="1">
    <citation type="submission" date="2019-06" db="EMBL/GenBank/DDBJ databases">
        <title>Sequencing the genomes of 1000 actinobacteria strains.</title>
        <authorList>
            <person name="Klenk H.-P."/>
        </authorList>
    </citation>
    <scope>NUCLEOTIDE SEQUENCE [LARGE SCALE GENOMIC DNA]</scope>
    <source>
        <strain evidence="6 7">DSM 24617</strain>
    </source>
</reference>
<comment type="caution">
    <text evidence="6">The sequence shown here is derived from an EMBL/GenBank/DDBJ whole genome shotgun (WGS) entry which is preliminary data.</text>
</comment>